<evidence type="ECO:0008006" key="3">
    <source>
        <dbReference type="Google" id="ProtNLM"/>
    </source>
</evidence>
<dbReference type="AlphaFoldDB" id="A0A8D9HBN6"/>
<reference evidence="1 2" key="1">
    <citation type="submission" date="2021-07" db="EMBL/GenBank/DDBJ databases">
        <authorList>
            <consortium name="Genoscope - CEA"/>
            <person name="William W."/>
        </authorList>
    </citation>
    <scope>NUCLEOTIDE SEQUENCE [LARGE SCALE GENOMIC DNA]</scope>
</reference>
<gene>
    <name evidence="1" type="ORF">BRAPAZ1V2_A02P42960.2</name>
</gene>
<protein>
    <recommendedName>
        <fullName evidence="3">TIR domain-containing protein</fullName>
    </recommendedName>
</protein>
<evidence type="ECO:0000313" key="2">
    <source>
        <dbReference type="Proteomes" id="UP000694005"/>
    </source>
</evidence>
<proteinExistence type="predicted"/>
<dbReference type="EMBL" id="LS974618">
    <property type="protein sequence ID" value="CAG7895344.1"/>
    <property type="molecule type" value="Genomic_DNA"/>
</dbReference>
<sequence length="42" mass="5022">MDEPVKMKKRVDQGKLNIIAIFYKVCARDIKKQTCEFGENFW</sequence>
<dbReference type="Gene3D" id="3.40.50.10140">
    <property type="entry name" value="Toll/interleukin-1 receptor homology (TIR) domain"/>
    <property type="match status" value="1"/>
</dbReference>
<dbReference type="InterPro" id="IPR035897">
    <property type="entry name" value="Toll_tir_struct_dom_sf"/>
</dbReference>
<evidence type="ECO:0000313" key="1">
    <source>
        <dbReference type="EMBL" id="CAG7895344.1"/>
    </source>
</evidence>
<name>A0A8D9HBN6_BRACM</name>
<accession>A0A8D9HBN6</accession>
<dbReference type="Proteomes" id="UP000694005">
    <property type="component" value="Chromosome A02"/>
</dbReference>
<dbReference type="Gramene" id="A02p42960.2_BraZ1">
    <property type="protein sequence ID" value="A02p42960.2_BraZ1.CDS.1"/>
    <property type="gene ID" value="A02g42960.2_BraZ1"/>
</dbReference>
<organism evidence="1 2">
    <name type="scientific">Brassica campestris</name>
    <name type="common">Field mustard</name>
    <dbReference type="NCBI Taxonomy" id="3711"/>
    <lineage>
        <taxon>Eukaryota</taxon>
        <taxon>Viridiplantae</taxon>
        <taxon>Streptophyta</taxon>
        <taxon>Embryophyta</taxon>
        <taxon>Tracheophyta</taxon>
        <taxon>Spermatophyta</taxon>
        <taxon>Magnoliopsida</taxon>
        <taxon>eudicotyledons</taxon>
        <taxon>Gunneridae</taxon>
        <taxon>Pentapetalae</taxon>
        <taxon>rosids</taxon>
        <taxon>malvids</taxon>
        <taxon>Brassicales</taxon>
        <taxon>Brassicaceae</taxon>
        <taxon>Brassiceae</taxon>
        <taxon>Brassica</taxon>
    </lineage>
</organism>